<evidence type="ECO:0000313" key="1">
    <source>
        <dbReference type="EMBL" id="CAB4139207.1"/>
    </source>
</evidence>
<dbReference type="EMBL" id="LR796352">
    <property type="protein sequence ID" value="CAB4139207.1"/>
    <property type="molecule type" value="Genomic_DNA"/>
</dbReference>
<organism evidence="1">
    <name type="scientific">uncultured Caudovirales phage</name>
    <dbReference type="NCBI Taxonomy" id="2100421"/>
    <lineage>
        <taxon>Viruses</taxon>
        <taxon>Duplodnaviria</taxon>
        <taxon>Heunggongvirae</taxon>
        <taxon>Uroviricota</taxon>
        <taxon>Caudoviricetes</taxon>
        <taxon>Peduoviridae</taxon>
        <taxon>Maltschvirus</taxon>
        <taxon>Maltschvirus maltsch</taxon>
    </lineage>
</organism>
<proteinExistence type="predicted"/>
<reference evidence="1" key="1">
    <citation type="submission" date="2020-04" db="EMBL/GenBank/DDBJ databases">
        <authorList>
            <person name="Chiriac C."/>
            <person name="Salcher M."/>
            <person name="Ghai R."/>
            <person name="Kavagutti S V."/>
        </authorList>
    </citation>
    <scope>NUCLEOTIDE SEQUENCE</scope>
</reference>
<sequence length="51" mass="6187">MTKEQIKHLIEQRGVVNILKDHDLTLWKVLDILDELGYIYLEQYEIEEQDD</sequence>
<name>A0A6J5M1N3_9CAUD</name>
<gene>
    <name evidence="1" type="ORF">UFOVP346_28</name>
</gene>
<accession>A0A6J5M1N3</accession>
<protein>
    <submittedName>
        <fullName evidence="1">Uncharacterized protein</fullName>
    </submittedName>
</protein>